<feature type="domain" description="Multidrug resistance protein MdtA-like alpha-helical hairpin" evidence="7">
    <location>
        <begin position="130"/>
        <end position="195"/>
    </location>
</feature>
<keyword evidence="4 6" id="KW-0472">Membrane</keyword>
<dbReference type="GO" id="GO:0016020">
    <property type="term" value="C:membrane"/>
    <property type="evidence" value="ECO:0007669"/>
    <property type="project" value="UniProtKB-SubCell"/>
</dbReference>
<name>A0A107G0M0_9BURK</name>
<dbReference type="SUPFAM" id="SSF111369">
    <property type="entry name" value="HlyD-like secretion proteins"/>
    <property type="match status" value="2"/>
</dbReference>
<evidence type="ECO:0000256" key="6">
    <source>
        <dbReference type="SAM" id="Phobius"/>
    </source>
</evidence>
<evidence type="ECO:0000313" key="10">
    <source>
        <dbReference type="EMBL" id="KWE03121.1"/>
    </source>
</evidence>
<dbReference type="Proteomes" id="UP000057910">
    <property type="component" value="Unassembled WGS sequence"/>
</dbReference>
<dbReference type="PRINTS" id="PR01490">
    <property type="entry name" value="RTXTOXIND"/>
</dbReference>
<feature type="transmembrane region" description="Helical" evidence="6">
    <location>
        <begin position="21"/>
        <end position="42"/>
    </location>
</feature>
<evidence type="ECO:0000256" key="2">
    <source>
        <dbReference type="ARBA" id="ARBA00022692"/>
    </source>
</evidence>
<evidence type="ECO:0000313" key="12">
    <source>
        <dbReference type="Proteomes" id="UP000062998"/>
    </source>
</evidence>
<evidence type="ECO:0000259" key="7">
    <source>
        <dbReference type="Pfam" id="PF25876"/>
    </source>
</evidence>
<accession>A0A107G0M0</accession>
<dbReference type="PANTHER" id="PTHR30386">
    <property type="entry name" value="MEMBRANE FUSION SUBUNIT OF EMRAB-TOLC MULTIDRUG EFFLUX PUMP"/>
    <property type="match status" value="1"/>
</dbReference>
<dbReference type="Gene3D" id="2.40.50.100">
    <property type="match status" value="1"/>
</dbReference>
<evidence type="ECO:0000313" key="11">
    <source>
        <dbReference type="Proteomes" id="UP000057910"/>
    </source>
</evidence>
<feature type="domain" description="CusB-like beta-barrel" evidence="8">
    <location>
        <begin position="260"/>
        <end position="303"/>
    </location>
</feature>
<dbReference type="InterPro" id="IPR058792">
    <property type="entry name" value="Beta-barrel_RND_2"/>
</dbReference>
<evidence type="ECO:0000256" key="4">
    <source>
        <dbReference type="ARBA" id="ARBA00023136"/>
    </source>
</evidence>
<sequence length="369" mass="39939">MKMSVVQDRPNPAAAARRSHRVVWLAGALVLVALGVAARMAWRGAHYVETDNAYVTGHVHIVSPRINGVVSRVFVTDNQFVREGDPIAELDPTDQRTRIEQIEAQIHSATQQVLRDDAQVVQMRAQVGGAGAQLKQAEAQLRRANQDAERYRQLYGEQMKAVARSELDAAVATQASAAADVDARRKAVEAAAAQVDSVAATRDVDEAQIRVLQTQLKDARQFLEYHTVRAPAAGRVGKRIVEVGIAMQAGQHMAAVVEDKVWVTANFKETQLARLNPGQQVAVIVDALKDRPLVGTLDSFSPASGAQFSMLPPDNATGNFTRIVQRIPVKIALAPADVAALKGRLVPGMSARVEVRVDRSGPVRLADAR</sequence>
<dbReference type="AlphaFoldDB" id="A0A107G0M0"/>
<dbReference type="Pfam" id="PF25876">
    <property type="entry name" value="HH_MFP_RND"/>
    <property type="match status" value="1"/>
</dbReference>
<dbReference type="Gene3D" id="2.40.30.170">
    <property type="match status" value="1"/>
</dbReference>
<evidence type="ECO:0000256" key="5">
    <source>
        <dbReference type="SAM" id="Coils"/>
    </source>
</evidence>
<feature type="coiled-coil region" evidence="5">
    <location>
        <begin position="127"/>
        <end position="154"/>
    </location>
</feature>
<dbReference type="EMBL" id="LPAD01000110">
    <property type="protein sequence ID" value="KVN74880.1"/>
    <property type="molecule type" value="Genomic_DNA"/>
</dbReference>
<keyword evidence="2 6" id="KW-0812">Transmembrane</keyword>
<evidence type="ECO:0000256" key="1">
    <source>
        <dbReference type="ARBA" id="ARBA00004167"/>
    </source>
</evidence>
<keyword evidence="5" id="KW-0175">Coiled coil</keyword>
<dbReference type="OrthoDB" id="9811754at2"/>
<dbReference type="EMBL" id="LPIX01000057">
    <property type="protein sequence ID" value="KWE03121.1"/>
    <property type="molecule type" value="Genomic_DNA"/>
</dbReference>
<keyword evidence="3 6" id="KW-1133">Transmembrane helix</keyword>
<dbReference type="Pfam" id="PF25954">
    <property type="entry name" value="Beta-barrel_RND_2"/>
    <property type="match status" value="1"/>
</dbReference>
<dbReference type="Gene3D" id="1.10.287.470">
    <property type="entry name" value="Helix hairpin bin"/>
    <property type="match status" value="1"/>
</dbReference>
<gene>
    <name evidence="9" type="ORF">WJ68_27565</name>
    <name evidence="10" type="ORF">WL73_15290</name>
</gene>
<dbReference type="InterPro" id="IPR058624">
    <property type="entry name" value="MdtA-like_HH"/>
</dbReference>
<organism evidence="10 12">
    <name type="scientific">Burkholderia ubonensis</name>
    <dbReference type="NCBI Taxonomy" id="101571"/>
    <lineage>
        <taxon>Bacteria</taxon>
        <taxon>Pseudomonadati</taxon>
        <taxon>Pseudomonadota</taxon>
        <taxon>Betaproteobacteria</taxon>
        <taxon>Burkholderiales</taxon>
        <taxon>Burkholderiaceae</taxon>
        <taxon>Burkholderia</taxon>
        <taxon>Burkholderia cepacia complex</taxon>
    </lineage>
</organism>
<dbReference type="Proteomes" id="UP000062998">
    <property type="component" value="Unassembled WGS sequence"/>
</dbReference>
<comment type="caution">
    <text evidence="10">The sequence shown here is derived from an EMBL/GenBank/DDBJ whole genome shotgun (WGS) entry which is preliminary data.</text>
</comment>
<proteinExistence type="predicted"/>
<dbReference type="InterPro" id="IPR050739">
    <property type="entry name" value="MFP"/>
</dbReference>
<evidence type="ECO:0000313" key="9">
    <source>
        <dbReference type="EMBL" id="KVN74880.1"/>
    </source>
</evidence>
<evidence type="ECO:0000256" key="3">
    <source>
        <dbReference type="ARBA" id="ARBA00022989"/>
    </source>
</evidence>
<reference evidence="11 12" key="1">
    <citation type="submission" date="2015-11" db="EMBL/GenBank/DDBJ databases">
        <title>Expanding the genomic diversity of Burkholderia species for the development of highly accurate diagnostics.</title>
        <authorList>
            <person name="Sahl J."/>
            <person name="Keim P."/>
            <person name="Wagner D."/>
        </authorList>
    </citation>
    <scope>NUCLEOTIDE SEQUENCE [LARGE SCALE GENOMIC DNA]</scope>
    <source>
        <strain evidence="9 11">MSMB1585WGS</strain>
        <strain evidence="10 12">MSMB2167WGS</strain>
    </source>
</reference>
<protein>
    <submittedName>
        <fullName evidence="10">Secretion protein HlyD</fullName>
    </submittedName>
</protein>
<evidence type="ECO:0000259" key="8">
    <source>
        <dbReference type="Pfam" id="PF25954"/>
    </source>
</evidence>
<dbReference type="PANTHER" id="PTHR30386:SF26">
    <property type="entry name" value="TRANSPORT PROTEIN COMB"/>
    <property type="match status" value="1"/>
</dbReference>
<comment type="subcellular location">
    <subcellularLocation>
        <location evidence="1">Membrane</location>
        <topology evidence="1">Single-pass membrane protein</topology>
    </subcellularLocation>
</comment>